<sequence>MINAKHVVANSSFEYKLSYKIKPHDGKNYALGCIHEFLHMTMVVSGYTETNCFLSYTIFHLTGGSAILKCRVKDVLNDLDDSRLLVMG</sequence>
<name>A0ABD2BPM7_VESMC</name>
<dbReference type="Proteomes" id="UP001607303">
    <property type="component" value="Unassembled WGS sequence"/>
</dbReference>
<gene>
    <name evidence="1" type="ORF">V1477_013817</name>
</gene>
<organism evidence="1 2">
    <name type="scientific">Vespula maculifrons</name>
    <name type="common">Eastern yellow jacket</name>
    <name type="synonym">Wasp</name>
    <dbReference type="NCBI Taxonomy" id="7453"/>
    <lineage>
        <taxon>Eukaryota</taxon>
        <taxon>Metazoa</taxon>
        <taxon>Ecdysozoa</taxon>
        <taxon>Arthropoda</taxon>
        <taxon>Hexapoda</taxon>
        <taxon>Insecta</taxon>
        <taxon>Pterygota</taxon>
        <taxon>Neoptera</taxon>
        <taxon>Endopterygota</taxon>
        <taxon>Hymenoptera</taxon>
        <taxon>Apocrita</taxon>
        <taxon>Aculeata</taxon>
        <taxon>Vespoidea</taxon>
        <taxon>Vespidae</taxon>
        <taxon>Vespinae</taxon>
        <taxon>Vespula</taxon>
    </lineage>
</organism>
<keyword evidence="2" id="KW-1185">Reference proteome</keyword>
<protein>
    <submittedName>
        <fullName evidence="1">Odorant receptor 13a-like</fullName>
    </submittedName>
</protein>
<evidence type="ECO:0000313" key="1">
    <source>
        <dbReference type="EMBL" id="KAL2734640.1"/>
    </source>
</evidence>
<feature type="non-terminal residue" evidence="1">
    <location>
        <position position="88"/>
    </location>
</feature>
<reference evidence="1 2" key="1">
    <citation type="journal article" date="2024" name="Ann. Entomol. Soc. Am.">
        <title>Genomic analyses of the southern and eastern yellowjacket wasps (Hymenoptera: Vespidae) reveal evolutionary signatures of social life.</title>
        <authorList>
            <person name="Catto M.A."/>
            <person name="Caine P.B."/>
            <person name="Orr S.E."/>
            <person name="Hunt B.G."/>
            <person name="Goodisman M.A.D."/>
        </authorList>
    </citation>
    <scope>NUCLEOTIDE SEQUENCE [LARGE SCALE GENOMIC DNA]</scope>
    <source>
        <strain evidence="1">232</strain>
        <tissue evidence="1">Head and thorax</tissue>
    </source>
</reference>
<evidence type="ECO:0000313" key="2">
    <source>
        <dbReference type="Proteomes" id="UP001607303"/>
    </source>
</evidence>
<dbReference type="AlphaFoldDB" id="A0ABD2BPM7"/>
<accession>A0ABD2BPM7</accession>
<proteinExistence type="predicted"/>
<comment type="caution">
    <text evidence="1">The sequence shown here is derived from an EMBL/GenBank/DDBJ whole genome shotgun (WGS) entry which is preliminary data.</text>
</comment>
<dbReference type="EMBL" id="JAYRBN010000071">
    <property type="protein sequence ID" value="KAL2734640.1"/>
    <property type="molecule type" value="Genomic_DNA"/>
</dbReference>